<dbReference type="AlphaFoldDB" id="A0A9N8J963"/>
<reference evidence="1" key="1">
    <citation type="submission" date="2020-06" db="EMBL/GenBank/DDBJ databases">
        <authorList>
            <person name="Onetto C."/>
        </authorList>
    </citation>
    <scope>NUCLEOTIDE SEQUENCE</scope>
</reference>
<name>A0A9N8J963_9PEZI</name>
<comment type="caution">
    <text evidence="1">The sequence shown here is derived from an EMBL/GenBank/DDBJ whole genome shotgun (WGS) entry which is preliminary data.</text>
</comment>
<feature type="non-terminal residue" evidence="1">
    <location>
        <position position="137"/>
    </location>
</feature>
<sequence>MLHVPIRVLTEVQTWQVGDTSICYKMMVTRMKNIATVDLGVKLPKTLTCLWINLDELAVIVAATLNRRHTYTPLLKPLKLLVSQVPHIVWDQWDPDMISNALGARDSGPGVDVSIDTVLYRCFPVSLLVSTGSYPLF</sequence>
<keyword evidence="2" id="KW-1185">Reference proteome</keyword>
<organism evidence="1 2">
    <name type="scientific">Aureobasidium vineae</name>
    <dbReference type="NCBI Taxonomy" id="2773715"/>
    <lineage>
        <taxon>Eukaryota</taxon>
        <taxon>Fungi</taxon>
        <taxon>Dikarya</taxon>
        <taxon>Ascomycota</taxon>
        <taxon>Pezizomycotina</taxon>
        <taxon>Dothideomycetes</taxon>
        <taxon>Dothideomycetidae</taxon>
        <taxon>Dothideales</taxon>
        <taxon>Saccotheciaceae</taxon>
        <taxon>Aureobasidium</taxon>
    </lineage>
</organism>
<dbReference type="Proteomes" id="UP000716446">
    <property type="component" value="Unassembled WGS sequence"/>
</dbReference>
<dbReference type="EMBL" id="CAIJEN010000002">
    <property type="protein sequence ID" value="CAD0082872.1"/>
    <property type="molecule type" value="Genomic_DNA"/>
</dbReference>
<evidence type="ECO:0000313" key="2">
    <source>
        <dbReference type="Proteomes" id="UP000716446"/>
    </source>
</evidence>
<proteinExistence type="predicted"/>
<protein>
    <submittedName>
        <fullName evidence="1">Uncharacterized protein</fullName>
    </submittedName>
</protein>
<evidence type="ECO:0000313" key="1">
    <source>
        <dbReference type="EMBL" id="CAD0082872.1"/>
    </source>
</evidence>
<gene>
    <name evidence="1" type="ORF">AWRI4619_LOCUS1439</name>
</gene>
<accession>A0A9N8J963</accession>